<dbReference type="GO" id="GO:0009102">
    <property type="term" value="P:biotin biosynthetic process"/>
    <property type="evidence" value="ECO:0007669"/>
    <property type="project" value="UniProtKB-UniRule"/>
</dbReference>
<feature type="binding site" evidence="5">
    <location>
        <position position="234"/>
    </location>
    <ligand>
        <name>substrate</name>
    </ligand>
</feature>
<feature type="domain" description="AB hydrolase-1" evidence="6">
    <location>
        <begin position="14"/>
        <end position="246"/>
    </location>
</feature>
<feature type="active site" evidence="5">
    <location>
        <position position="234"/>
    </location>
</feature>
<dbReference type="PANTHER" id="PTHR43194:SF5">
    <property type="entry name" value="PIMELOYL-[ACYL-CARRIER PROTEIN] METHYL ESTER ESTERASE"/>
    <property type="match status" value="1"/>
</dbReference>
<evidence type="ECO:0000313" key="7">
    <source>
        <dbReference type="EMBL" id="TJZ73136.1"/>
    </source>
</evidence>
<keyword evidence="1 5" id="KW-0719">Serine esterase</keyword>
<comment type="function">
    <text evidence="5">The physiological role of BioH is to remove the methyl group introduced by BioC when the pimeloyl moiety is complete. It allows to synthesize pimeloyl-ACP via the fatty acid synthetic pathway through the hydrolysis of the ester bonds of pimeloyl-ACP esters.</text>
</comment>
<dbReference type="GO" id="GO:0090499">
    <property type="term" value="F:pimelyl-[acyl-carrier protein] methyl ester esterase activity"/>
    <property type="evidence" value="ECO:0007669"/>
    <property type="project" value="UniProtKB-EC"/>
</dbReference>
<dbReference type="InterPro" id="IPR029058">
    <property type="entry name" value="AB_hydrolase_fold"/>
</dbReference>
<evidence type="ECO:0000256" key="1">
    <source>
        <dbReference type="ARBA" id="ARBA00022487"/>
    </source>
</evidence>
<dbReference type="InterPro" id="IPR000073">
    <property type="entry name" value="AB_hydrolase_1"/>
</dbReference>
<sequence length="255" mass="27968">MNLYSEVVGHGPDVVFLHGWAMNGAIWRGTARQLAGDYCCHLVDLPGHGGSAPLNPLTLEGCVALLDQAFPWPVHVVGWSLGGAVALQWALSRPEKVRSLTLTASSPCFAQRPDWAPAMPLTTMRQFAENLEHDWRGTLKRFISLQAMGDADARAVARELTDELFSHGEPRMDALRAGLELLRTTDLRVRVHELDLPLLLQYGDRDMLTPLGAGTWLAAQQRGAEFVVHRGAAHAPFVSHSAAFVDTQHRFLAAI</sequence>
<reference evidence="7 8" key="1">
    <citation type="submission" date="2019-04" db="EMBL/GenBank/DDBJ databases">
        <title>Chitiniphilus eburnea sp. nov., a novel chitinolytic bacterium isolated from aquaculture sludge.</title>
        <authorList>
            <person name="Sheng M."/>
        </authorList>
    </citation>
    <scope>NUCLEOTIDE SEQUENCE [LARGE SCALE GENOMIC DNA]</scope>
    <source>
        <strain evidence="7 8">HX-2-15</strain>
    </source>
</reference>
<keyword evidence="8" id="KW-1185">Reference proteome</keyword>
<evidence type="ECO:0000256" key="4">
    <source>
        <dbReference type="ARBA" id="ARBA00022801"/>
    </source>
</evidence>
<dbReference type="AlphaFoldDB" id="A0A4U0PX32"/>
<keyword evidence="4 5" id="KW-0378">Hydrolase</keyword>
<evidence type="ECO:0000256" key="5">
    <source>
        <dbReference type="HAMAP-Rule" id="MF_01260"/>
    </source>
</evidence>
<dbReference type="Gene3D" id="3.40.50.1820">
    <property type="entry name" value="alpha/beta hydrolase"/>
    <property type="match status" value="1"/>
</dbReference>
<comment type="similarity">
    <text evidence="5">Belongs to the AB hydrolase superfamily. Carboxylesterase BioH family.</text>
</comment>
<evidence type="ECO:0000256" key="2">
    <source>
        <dbReference type="ARBA" id="ARBA00022490"/>
    </source>
</evidence>
<keyword evidence="3 5" id="KW-0093">Biotin biosynthesis</keyword>
<name>A0A4U0PX32_9NEIS</name>
<dbReference type="NCBIfam" id="TIGR01738">
    <property type="entry name" value="bioH"/>
    <property type="match status" value="1"/>
</dbReference>
<organism evidence="7 8">
    <name type="scientific">Chitiniphilus eburneus</name>
    <dbReference type="NCBI Taxonomy" id="2571148"/>
    <lineage>
        <taxon>Bacteria</taxon>
        <taxon>Pseudomonadati</taxon>
        <taxon>Pseudomonadota</taxon>
        <taxon>Betaproteobacteria</taxon>
        <taxon>Neisseriales</taxon>
        <taxon>Chitinibacteraceae</taxon>
        <taxon>Chitiniphilus</taxon>
    </lineage>
</organism>
<dbReference type="InterPro" id="IPR050228">
    <property type="entry name" value="Carboxylesterase_BioH"/>
</dbReference>
<dbReference type="EC" id="3.1.1.85" evidence="5"/>
<comment type="pathway">
    <text evidence="5">Cofactor biosynthesis; biotin biosynthesis.</text>
</comment>
<feature type="active site" description="Nucleophile" evidence="5">
    <location>
        <position position="80"/>
    </location>
</feature>
<dbReference type="Proteomes" id="UP000310016">
    <property type="component" value="Unassembled WGS sequence"/>
</dbReference>
<accession>A0A4U0PX32</accession>
<dbReference type="RefSeq" id="WP_136773494.1">
    <property type="nucleotide sequence ID" value="NZ_CP156074.1"/>
</dbReference>
<protein>
    <recommendedName>
        <fullName evidence="5">Pimeloyl-[acyl-carrier protein] methyl ester esterase</fullName>
        <ecNumber evidence="5">3.1.1.85</ecNumber>
    </recommendedName>
    <alternativeName>
        <fullName evidence="5">Biotin synthesis protein BioH</fullName>
    </alternativeName>
    <alternativeName>
        <fullName evidence="5">Carboxylesterase BioH</fullName>
    </alternativeName>
</protein>
<dbReference type="SUPFAM" id="SSF53474">
    <property type="entry name" value="alpha/beta-Hydrolases"/>
    <property type="match status" value="1"/>
</dbReference>
<dbReference type="PANTHER" id="PTHR43194">
    <property type="entry name" value="HYDROLASE ALPHA/BETA FOLD FAMILY"/>
    <property type="match status" value="1"/>
</dbReference>
<comment type="subunit">
    <text evidence="5">Monomer.</text>
</comment>
<dbReference type="UniPathway" id="UPA00078"/>
<dbReference type="InterPro" id="IPR010076">
    <property type="entry name" value="BioH"/>
</dbReference>
<dbReference type="HAMAP" id="MF_01260">
    <property type="entry name" value="Carboxylester"/>
    <property type="match status" value="1"/>
</dbReference>
<dbReference type="Pfam" id="PF12697">
    <property type="entry name" value="Abhydrolase_6"/>
    <property type="match status" value="1"/>
</dbReference>
<keyword evidence="2 5" id="KW-0963">Cytoplasm</keyword>
<feature type="binding site" evidence="5">
    <location>
        <begin position="80"/>
        <end position="81"/>
    </location>
    <ligand>
        <name>substrate</name>
    </ligand>
</feature>
<comment type="catalytic activity">
    <reaction evidence="5">
        <text>6-carboxyhexanoyl-[ACP] methyl ester + H2O = 6-carboxyhexanoyl-[ACP] + methanol + H(+)</text>
        <dbReference type="Rhea" id="RHEA:42700"/>
        <dbReference type="Rhea" id="RHEA-COMP:9955"/>
        <dbReference type="Rhea" id="RHEA-COMP:10186"/>
        <dbReference type="ChEBI" id="CHEBI:15377"/>
        <dbReference type="ChEBI" id="CHEBI:15378"/>
        <dbReference type="ChEBI" id="CHEBI:17790"/>
        <dbReference type="ChEBI" id="CHEBI:78846"/>
        <dbReference type="ChEBI" id="CHEBI:82735"/>
        <dbReference type="EC" id="3.1.1.85"/>
    </reaction>
</comment>
<feature type="active site" evidence="5">
    <location>
        <position position="206"/>
    </location>
</feature>
<comment type="subcellular location">
    <subcellularLocation>
        <location evidence="5">Cytoplasm</location>
    </subcellularLocation>
</comment>
<dbReference type="GO" id="GO:0005737">
    <property type="term" value="C:cytoplasm"/>
    <property type="evidence" value="ECO:0007669"/>
    <property type="project" value="UniProtKB-SubCell"/>
</dbReference>
<gene>
    <name evidence="5 7" type="primary">bioH</name>
    <name evidence="7" type="ORF">FAZ21_10975</name>
</gene>
<comment type="caution">
    <text evidence="7">The sequence shown here is derived from an EMBL/GenBank/DDBJ whole genome shotgun (WGS) entry which is preliminary data.</text>
</comment>
<feature type="binding site" evidence="5">
    <location>
        <begin position="142"/>
        <end position="146"/>
    </location>
    <ligand>
        <name>substrate</name>
    </ligand>
</feature>
<evidence type="ECO:0000313" key="8">
    <source>
        <dbReference type="Proteomes" id="UP000310016"/>
    </source>
</evidence>
<feature type="binding site" evidence="5">
    <location>
        <position position="20"/>
    </location>
    <ligand>
        <name>substrate</name>
    </ligand>
</feature>
<proteinExistence type="inferred from homology"/>
<evidence type="ECO:0000259" key="6">
    <source>
        <dbReference type="Pfam" id="PF12697"/>
    </source>
</evidence>
<evidence type="ECO:0000256" key="3">
    <source>
        <dbReference type="ARBA" id="ARBA00022756"/>
    </source>
</evidence>
<dbReference type="OrthoDB" id="9798888at2"/>
<dbReference type="EMBL" id="SUMF01000011">
    <property type="protein sequence ID" value="TJZ73136.1"/>
    <property type="molecule type" value="Genomic_DNA"/>
</dbReference>